<name>A0A154BTS6_ANASB</name>
<keyword evidence="12" id="KW-0597">Phosphoprotein</keyword>
<evidence type="ECO:0000256" key="14">
    <source>
        <dbReference type="RuleBase" id="RU004011"/>
    </source>
</evidence>
<dbReference type="CDD" id="cd04413">
    <property type="entry name" value="NDPk_I"/>
    <property type="match status" value="1"/>
</dbReference>
<evidence type="ECO:0000256" key="7">
    <source>
        <dbReference type="ARBA" id="ARBA00022741"/>
    </source>
</evidence>
<dbReference type="STRING" id="1794912.AXX12_04680"/>
<evidence type="ECO:0000256" key="6">
    <source>
        <dbReference type="ARBA" id="ARBA00022723"/>
    </source>
</evidence>
<dbReference type="FunFam" id="3.30.70.141:FF:000003">
    <property type="entry name" value="Nucleoside diphosphate kinase"/>
    <property type="match status" value="1"/>
</dbReference>
<feature type="active site" description="Pros-phosphohistidine intermediate" evidence="12 13">
    <location>
        <position position="115"/>
    </location>
</feature>
<gene>
    <name evidence="12" type="primary">ndk</name>
    <name evidence="17" type="ORF">AXX12_04680</name>
</gene>
<dbReference type="PROSITE" id="PS00469">
    <property type="entry name" value="NDPK"/>
    <property type="match status" value="1"/>
</dbReference>
<feature type="binding site" evidence="12 13">
    <location>
        <position position="9"/>
    </location>
    <ligand>
        <name>ATP</name>
        <dbReference type="ChEBI" id="CHEBI:30616"/>
    </ligand>
</feature>
<evidence type="ECO:0000256" key="12">
    <source>
        <dbReference type="HAMAP-Rule" id="MF_00451"/>
    </source>
</evidence>
<comment type="cofactor">
    <cofactor evidence="1 12">
        <name>Mg(2+)</name>
        <dbReference type="ChEBI" id="CHEBI:18420"/>
    </cofactor>
</comment>
<evidence type="ECO:0000256" key="11">
    <source>
        <dbReference type="ARBA" id="ARBA00023080"/>
    </source>
</evidence>
<dbReference type="HAMAP" id="MF_00451">
    <property type="entry name" value="NDP_kinase"/>
    <property type="match status" value="1"/>
</dbReference>
<keyword evidence="11 12" id="KW-0546">Nucleotide metabolism</keyword>
<dbReference type="NCBIfam" id="NF001908">
    <property type="entry name" value="PRK00668.1"/>
    <property type="match status" value="1"/>
</dbReference>
<dbReference type="GO" id="GO:0005524">
    <property type="term" value="F:ATP binding"/>
    <property type="evidence" value="ECO:0007669"/>
    <property type="project" value="UniProtKB-UniRule"/>
</dbReference>
<dbReference type="Gene3D" id="3.30.70.141">
    <property type="entry name" value="Nucleoside diphosphate kinase-like domain"/>
    <property type="match status" value="1"/>
</dbReference>
<feature type="binding site" evidence="12 13">
    <location>
        <position position="57"/>
    </location>
    <ligand>
        <name>ATP</name>
        <dbReference type="ChEBI" id="CHEBI:30616"/>
    </ligand>
</feature>
<feature type="binding site" evidence="12 13">
    <location>
        <position position="91"/>
    </location>
    <ligand>
        <name>ATP</name>
        <dbReference type="ChEBI" id="CHEBI:30616"/>
    </ligand>
</feature>
<dbReference type="Proteomes" id="UP000076268">
    <property type="component" value="Unassembled WGS sequence"/>
</dbReference>
<reference evidence="17 18" key="1">
    <citation type="submission" date="2016-02" db="EMBL/GenBank/DDBJ databases">
        <title>Anaerosporomusa subterraneum gen. nov., sp. nov., a spore-forming obligate anaerobe isolated from saprolite.</title>
        <authorList>
            <person name="Choi J.K."/>
            <person name="Shah M."/>
            <person name="Yee N."/>
        </authorList>
    </citation>
    <scope>NUCLEOTIDE SEQUENCE [LARGE SCALE GENOMIC DNA]</scope>
    <source>
        <strain evidence="17 18">RU4</strain>
    </source>
</reference>
<keyword evidence="7 12" id="KW-0547">Nucleotide-binding</keyword>
<evidence type="ECO:0000256" key="2">
    <source>
        <dbReference type="ARBA" id="ARBA00008142"/>
    </source>
</evidence>
<dbReference type="PANTHER" id="PTHR11349">
    <property type="entry name" value="NUCLEOSIDE DIPHOSPHATE KINASE"/>
    <property type="match status" value="1"/>
</dbReference>
<organism evidence="17 18">
    <name type="scientific">Anaerosporomusa subterranea</name>
    <dbReference type="NCBI Taxonomy" id="1794912"/>
    <lineage>
        <taxon>Bacteria</taxon>
        <taxon>Bacillati</taxon>
        <taxon>Bacillota</taxon>
        <taxon>Negativicutes</taxon>
        <taxon>Acetonemataceae</taxon>
        <taxon>Anaerosporomusa</taxon>
    </lineage>
</organism>
<accession>A0A154BTS6</accession>
<evidence type="ECO:0000313" key="18">
    <source>
        <dbReference type="Proteomes" id="UP000076268"/>
    </source>
</evidence>
<evidence type="ECO:0000256" key="1">
    <source>
        <dbReference type="ARBA" id="ARBA00001946"/>
    </source>
</evidence>
<dbReference type="GO" id="GO:0006183">
    <property type="term" value="P:GTP biosynthetic process"/>
    <property type="evidence" value="ECO:0007669"/>
    <property type="project" value="UniProtKB-UniRule"/>
</dbReference>
<keyword evidence="12" id="KW-0963">Cytoplasm</keyword>
<dbReference type="RefSeq" id="WP_066239706.1">
    <property type="nucleotide sequence ID" value="NZ_LSGP01000013.1"/>
</dbReference>
<evidence type="ECO:0000256" key="8">
    <source>
        <dbReference type="ARBA" id="ARBA00022777"/>
    </source>
</evidence>
<dbReference type="Pfam" id="PF00334">
    <property type="entry name" value="NDK"/>
    <property type="match status" value="1"/>
</dbReference>
<dbReference type="InterPro" id="IPR023005">
    <property type="entry name" value="Nucleoside_diP_kinase_AS"/>
</dbReference>
<feature type="binding site" evidence="12 13">
    <location>
        <position position="112"/>
    </location>
    <ligand>
        <name>ATP</name>
        <dbReference type="ChEBI" id="CHEBI:30616"/>
    </ligand>
</feature>
<dbReference type="GO" id="GO:0006228">
    <property type="term" value="P:UTP biosynthetic process"/>
    <property type="evidence" value="ECO:0007669"/>
    <property type="project" value="UniProtKB-UniRule"/>
</dbReference>
<evidence type="ECO:0000256" key="9">
    <source>
        <dbReference type="ARBA" id="ARBA00022840"/>
    </source>
</evidence>
<feature type="binding site" evidence="12 13">
    <location>
        <position position="102"/>
    </location>
    <ligand>
        <name>ATP</name>
        <dbReference type="ChEBI" id="CHEBI:30616"/>
    </ligand>
</feature>
<dbReference type="GO" id="GO:0005737">
    <property type="term" value="C:cytoplasm"/>
    <property type="evidence" value="ECO:0007669"/>
    <property type="project" value="UniProtKB-SubCell"/>
</dbReference>
<dbReference type="PROSITE" id="PS51374">
    <property type="entry name" value="NDPK_LIKE"/>
    <property type="match status" value="1"/>
</dbReference>
<dbReference type="AlphaFoldDB" id="A0A154BTS6"/>
<comment type="function">
    <text evidence="12">Major role in the synthesis of nucleoside triphosphates other than ATP. The ATP gamma phosphate is transferred to the NDP beta phosphate via a ping-pong mechanism, using a phosphorylated active-site intermediate.</text>
</comment>
<comment type="catalytic activity">
    <reaction evidence="12">
        <text>a ribonucleoside 5'-diphosphate + ATP = a ribonucleoside 5'-triphosphate + ADP</text>
        <dbReference type="Rhea" id="RHEA:18113"/>
        <dbReference type="ChEBI" id="CHEBI:30616"/>
        <dbReference type="ChEBI" id="CHEBI:57930"/>
        <dbReference type="ChEBI" id="CHEBI:61557"/>
        <dbReference type="ChEBI" id="CHEBI:456216"/>
        <dbReference type="EC" id="2.7.4.6"/>
    </reaction>
</comment>
<evidence type="ECO:0000256" key="4">
    <source>
        <dbReference type="ARBA" id="ARBA00017632"/>
    </source>
</evidence>
<evidence type="ECO:0000256" key="10">
    <source>
        <dbReference type="ARBA" id="ARBA00022842"/>
    </source>
</evidence>
<dbReference type="InterPro" id="IPR036850">
    <property type="entry name" value="NDK-like_dom_sf"/>
</dbReference>
<keyword evidence="10 12" id="KW-0460">Magnesium</keyword>
<comment type="subcellular location">
    <subcellularLocation>
        <location evidence="12">Cytoplasm</location>
    </subcellularLocation>
</comment>
<keyword evidence="6 12" id="KW-0479">Metal-binding</keyword>
<dbReference type="GO" id="GO:0046872">
    <property type="term" value="F:metal ion binding"/>
    <property type="evidence" value="ECO:0007669"/>
    <property type="project" value="UniProtKB-KW"/>
</dbReference>
<feature type="binding site" evidence="12 13">
    <location>
        <position position="85"/>
    </location>
    <ligand>
        <name>ATP</name>
        <dbReference type="ChEBI" id="CHEBI:30616"/>
    </ligand>
</feature>
<dbReference type="PRINTS" id="PR01243">
    <property type="entry name" value="NUCDPKINASE"/>
</dbReference>
<comment type="similarity">
    <text evidence="2 12 13 14">Belongs to the NDK family.</text>
</comment>
<evidence type="ECO:0000313" key="17">
    <source>
        <dbReference type="EMBL" id="KYZ77413.1"/>
    </source>
</evidence>
<dbReference type="SUPFAM" id="SSF54919">
    <property type="entry name" value="Nucleoside diphosphate kinase, NDK"/>
    <property type="match status" value="1"/>
</dbReference>
<protein>
    <recommendedName>
        <fullName evidence="4 12">Nucleoside diphosphate kinase</fullName>
        <shortName evidence="12">NDK</shortName>
        <shortName evidence="12">NDP kinase</shortName>
        <ecNumber evidence="3 12">2.7.4.6</ecNumber>
    </recommendedName>
    <alternativeName>
        <fullName evidence="12">Nucleoside-2-P kinase</fullName>
    </alternativeName>
</protein>
<proteinExistence type="inferred from homology"/>
<keyword evidence="5 12" id="KW-0808">Transferase</keyword>
<evidence type="ECO:0000256" key="13">
    <source>
        <dbReference type="PROSITE-ProRule" id="PRU00706"/>
    </source>
</evidence>
<dbReference type="OrthoDB" id="9801161at2"/>
<keyword evidence="8 12" id="KW-0418">Kinase</keyword>
<evidence type="ECO:0000256" key="5">
    <source>
        <dbReference type="ARBA" id="ARBA00022679"/>
    </source>
</evidence>
<comment type="subunit">
    <text evidence="12">Homotetramer.</text>
</comment>
<dbReference type="InterPro" id="IPR001564">
    <property type="entry name" value="Nucleoside_diP_kinase"/>
</dbReference>
<comment type="caution">
    <text evidence="17">The sequence shown here is derived from an EMBL/GenBank/DDBJ whole genome shotgun (WGS) entry which is preliminary data.</text>
</comment>
<dbReference type="InterPro" id="IPR034907">
    <property type="entry name" value="NDK-like_dom"/>
</dbReference>
<dbReference type="EMBL" id="LSGP01000013">
    <property type="protein sequence ID" value="KYZ77413.1"/>
    <property type="molecule type" value="Genomic_DNA"/>
</dbReference>
<comment type="catalytic activity">
    <reaction evidence="12 15">
        <text>a 2'-deoxyribonucleoside 5'-diphosphate + ATP = a 2'-deoxyribonucleoside 5'-triphosphate + ADP</text>
        <dbReference type="Rhea" id="RHEA:44640"/>
        <dbReference type="ChEBI" id="CHEBI:30616"/>
        <dbReference type="ChEBI" id="CHEBI:61560"/>
        <dbReference type="ChEBI" id="CHEBI:73316"/>
        <dbReference type="ChEBI" id="CHEBI:456216"/>
        <dbReference type="EC" id="2.7.4.6"/>
    </reaction>
</comment>
<keyword evidence="9 12" id="KW-0067">ATP-binding</keyword>
<evidence type="ECO:0000256" key="3">
    <source>
        <dbReference type="ARBA" id="ARBA00012966"/>
    </source>
</evidence>
<evidence type="ECO:0000256" key="15">
    <source>
        <dbReference type="RuleBase" id="RU004013"/>
    </source>
</evidence>
<dbReference type="GO" id="GO:0004550">
    <property type="term" value="F:nucleoside diphosphate kinase activity"/>
    <property type="evidence" value="ECO:0007669"/>
    <property type="project" value="UniProtKB-UniRule"/>
</dbReference>
<keyword evidence="18" id="KW-1185">Reference proteome</keyword>
<sequence>MENTLVLVKPDGVKKGLTGEIIRRFEQRGLQIVALKMLRLSEEKAKIHYEEHKEKPFFGELVDFITSGPIVAMVVRGEKAIKVVRTMMGTTNPVEAAPGTIRGDFALSMAQNIIHGSDSELSAIRETKIYFQDDEIQG</sequence>
<evidence type="ECO:0000259" key="16">
    <source>
        <dbReference type="SMART" id="SM00562"/>
    </source>
</evidence>
<dbReference type="EC" id="2.7.4.6" evidence="3 12"/>
<dbReference type="SMART" id="SM00562">
    <property type="entry name" value="NDK"/>
    <property type="match status" value="1"/>
</dbReference>
<dbReference type="GO" id="GO:0006241">
    <property type="term" value="P:CTP biosynthetic process"/>
    <property type="evidence" value="ECO:0007669"/>
    <property type="project" value="UniProtKB-UniRule"/>
</dbReference>
<feature type="domain" description="Nucleoside diphosphate kinase-like" evidence="16">
    <location>
        <begin position="1"/>
        <end position="138"/>
    </location>
</feature>